<dbReference type="PANTHER" id="PTHR43390">
    <property type="entry name" value="SIGNAL PEPTIDASE I"/>
    <property type="match status" value="1"/>
</dbReference>
<comment type="similarity">
    <text evidence="3 9">Belongs to the peptidase S26 family.</text>
</comment>
<dbReference type="Pfam" id="PF10502">
    <property type="entry name" value="Peptidase_S26"/>
    <property type="match status" value="1"/>
</dbReference>
<organism evidence="11 12">
    <name type="scientific">Vagococcus elongatus</name>
    <dbReference type="NCBI Taxonomy" id="180344"/>
    <lineage>
        <taxon>Bacteria</taxon>
        <taxon>Bacillati</taxon>
        <taxon>Bacillota</taxon>
        <taxon>Bacilli</taxon>
        <taxon>Lactobacillales</taxon>
        <taxon>Enterococcaceae</taxon>
        <taxon>Vagococcus</taxon>
    </lineage>
</organism>
<keyword evidence="8" id="KW-0812">Transmembrane</keyword>
<evidence type="ECO:0000256" key="9">
    <source>
        <dbReference type="RuleBase" id="RU362042"/>
    </source>
</evidence>
<evidence type="ECO:0000256" key="4">
    <source>
        <dbReference type="ARBA" id="ARBA00013208"/>
    </source>
</evidence>
<dbReference type="PROSITE" id="PS00761">
    <property type="entry name" value="SPASE_I_3"/>
    <property type="match status" value="1"/>
</dbReference>
<reference evidence="11 12" key="1">
    <citation type="submission" date="2017-05" db="EMBL/GenBank/DDBJ databases">
        <title>Vagococcus spp. assemblies.</title>
        <authorList>
            <person name="Gulvik C.A."/>
        </authorList>
    </citation>
    <scope>NUCLEOTIDE SEQUENCE [LARGE SCALE GENOMIC DNA]</scope>
    <source>
        <strain evidence="11 12">CCUG 51432</strain>
    </source>
</reference>
<feature type="active site" evidence="7">
    <location>
        <position position="76"/>
    </location>
</feature>
<dbReference type="PROSITE" id="PS00501">
    <property type="entry name" value="SPASE_I_1"/>
    <property type="match status" value="1"/>
</dbReference>
<comment type="subcellular location">
    <subcellularLocation>
        <location evidence="2">Cell membrane</location>
        <topology evidence="2">Single-pass type II membrane protein</topology>
    </subcellularLocation>
    <subcellularLocation>
        <location evidence="9">Membrane</location>
        <topology evidence="9">Single-pass type II membrane protein</topology>
    </subcellularLocation>
</comment>
<dbReference type="PANTHER" id="PTHR43390:SF1">
    <property type="entry name" value="CHLOROPLAST PROCESSING PEPTIDASE"/>
    <property type="match status" value="1"/>
</dbReference>
<evidence type="ECO:0000256" key="7">
    <source>
        <dbReference type="PIRSR" id="PIRSR600223-1"/>
    </source>
</evidence>
<evidence type="ECO:0000256" key="1">
    <source>
        <dbReference type="ARBA" id="ARBA00000677"/>
    </source>
</evidence>
<comment type="catalytic activity">
    <reaction evidence="1 8">
        <text>Cleavage of hydrophobic, N-terminal signal or leader sequences from secreted and periplasmic proteins.</text>
        <dbReference type="EC" id="3.4.21.89"/>
    </reaction>
</comment>
<dbReference type="RefSeq" id="WP_126808270.1">
    <property type="nucleotide sequence ID" value="NZ_NGKA01000007.1"/>
</dbReference>
<evidence type="ECO:0000259" key="10">
    <source>
        <dbReference type="Pfam" id="PF10502"/>
    </source>
</evidence>
<dbReference type="InterPro" id="IPR000223">
    <property type="entry name" value="Pept_S26A_signal_pept_1"/>
</dbReference>
<dbReference type="SUPFAM" id="SSF51306">
    <property type="entry name" value="LexA/Signal peptidase"/>
    <property type="match status" value="1"/>
</dbReference>
<dbReference type="EC" id="3.4.21.89" evidence="4 8"/>
<sequence>MSKKEFISNIIWLGGLIIVLFVVRRFVMSPVAVSGDSMVPTLEDRQRVIQFKMSEIKRFDIVTFPAPDQPDQNYIKRVIGLPGDSLSFKNDELYINGEKINESYLDDVKSDMQDGVVYTAYRTSDGEMLTDFTLMDIESVRVDVIPEGKVFVLGDNRPISKDSRYIGLIDLEDITGDVKFRFWPIFIKDEDSGKLDIKIGTLD</sequence>
<dbReference type="OrthoDB" id="9802919at2"/>
<dbReference type="GO" id="GO:0009003">
    <property type="term" value="F:signal peptidase activity"/>
    <property type="evidence" value="ECO:0007669"/>
    <property type="project" value="UniProtKB-EC"/>
</dbReference>
<comment type="caution">
    <text evidence="11">The sequence shown here is derived from an EMBL/GenBank/DDBJ whole genome shotgun (WGS) entry which is preliminary data.</text>
</comment>
<keyword evidence="5 8" id="KW-0645">Protease</keyword>
<dbReference type="GO" id="GO:0006465">
    <property type="term" value="P:signal peptide processing"/>
    <property type="evidence" value="ECO:0007669"/>
    <property type="project" value="InterPro"/>
</dbReference>
<evidence type="ECO:0000256" key="2">
    <source>
        <dbReference type="ARBA" id="ARBA00004401"/>
    </source>
</evidence>
<dbReference type="Proteomes" id="UP000287605">
    <property type="component" value="Unassembled WGS sequence"/>
</dbReference>
<dbReference type="InterPro" id="IPR036286">
    <property type="entry name" value="LexA/Signal_pep-like_sf"/>
</dbReference>
<evidence type="ECO:0000256" key="6">
    <source>
        <dbReference type="ARBA" id="ARBA00022801"/>
    </source>
</evidence>
<dbReference type="CDD" id="cd06530">
    <property type="entry name" value="S26_SPase_I"/>
    <property type="match status" value="1"/>
</dbReference>
<proteinExistence type="inferred from homology"/>
<keyword evidence="8" id="KW-1133">Transmembrane helix</keyword>
<evidence type="ECO:0000256" key="8">
    <source>
        <dbReference type="RuleBase" id="RU003993"/>
    </source>
</evidence>
<accession>A0A430AX15</accession>
<dbReference type="InterPro" id="IPR019758">
    <property type="entry name" value="Pept_S26A_signal_pept_1_CS"/>
</dbReference>
<dbReference type="EMBL" id="NGKA01000007">
    <property type="protein sequence ID" value="RSU12594.1"/>
    <property type="molecule type" value="Genomic_DNA"/>
</dbReference>
<feature type="transmembrane region" description="Helical" evidence="8">
    <location>
        <begin position="6"/>
        <end position="23"/>
    </location>
</feature>
<dbReference type="AlphaFoldDB" id="A0A430AX15"/>
<keyword evidence="12" id="KW-1185">Reference proteome</keyword>
<dbReference type="GO" id="GO:0004252">
    <property type="term" value="F:serine-type endopeptidase activity"/>
    <property type="evidence" value="ECO:0007669"/>
    <property type="project" value="InterPro"/>
</dbReference>
<gene>
    <name evidence="11" type="ORF">CBF29_05540</name>
</gene>
<feature type="domain" description="Peptidase S26" evidence="10">
    <location>
        <begin position="13"/>
        <end position="183"/>
    </location>
</feature>
<evidence type="ECO:0000256" key="3">
    <source>
        <dbReference type="ARBA" id="ARBA00009370"/>
    </source>
</evidence>
<dbReference type="InterPro" id="IPR019756">
    <property type="entry name" value="Pept_S26A_signal_pept_1_Ser-AS"/>
</dbReference>
<name>A0A430AX15_9ENTE</name>
<evidence type="ECO:0000313" key="11">
    <source>
        <dbReference type="EMBL" id="RSU12594.1"/>
    </source>
</evidence>
<dbReference type="PRINTS" id="PR00727">
    <property type="entry name" value="LEADERPTASE"/>
</dbReference>
<evidence type="ECO:0000313" key="12">
    <source>
        <dbReference type="Proteomes" id="UP000287605"/>
    </source>
</evidence>
<dbReference type="Gene3D" id="2.10.109.10">
    <property type="entry name" value="Umud Fragment, subunit A"/>
    <property type="match status" value="1"/>
</dbReference>
<dbReference type="NCBIfam" id="TIGR02227">
    <property type="entry name" value="sigpep_I_bact"/>
    <property type="match status" value="1"/>
</dbReference>
<feature type="active site" evidence="7">
    <location>
        <position position="37"/>
    </location>
</feature>
<dbReference type="InterPro" id="IPR019533">
    <property type="entry name" value="Peptidase_S26"/>
</dbReference>
<protein>
    <recommendedName>
        <fullName evidence="4 8">Signal peptidase I</fullName>
        <ecNumber evidence="4 8">3.4.21.89</ecNumber>
    </recommendedName>
</protein>
<dbReference type="GO" id="GO:0005886">
    <property type="term" value="C:plasma membrane"/>
    <property type="evidence" value="ECO:0007669"/>
    <property type="project" value="UniProtKB-SubCell"/>
</dbReference>
<evidence type="ECO:0000256" key="5">
    <source>
        <dbReference type="ARBA" id="ARBA00022670"/>
    </source>
</evidence>
<dbReference type="InterPro" id="IPR019757">
    <property type="entry name" value="Pept_S26A_signal_pept_1_Lys-AS"/>
</dbReference>
<dbReference type="PROSITE" id="PS00760">
    <property type="entry name" value="SPASE_I_2"/>
    <property type="match status" value="1"/>
</dbReference>
<keyword evidence="6 8" id="KW-0378">Hydrolase</keyword>
<keyword evidence="8" id="KW-0472">Membrane</keyword>